<evidence type="ECO:0000313" key="5">
    <source>
        <dbReference type="Proteomes" id="UP001188597"/>
    </source>
</evidence>
<dbReference type="Pfam" id="PF17766">
    <property type="entry name" value="fn3_6"/>
    <property type="match status" value="1"/>
</dbReference>
<organism evidence="4 5">
    <name type="scientific">Escallonia herrerae</name>
    <dbReference type="NCBI Taxonomy" id="1293975"/>
    <lineage>
        <taxon>Eukaryota</taxon>
        <taxon>Viridiplantae</taxon>
        <taxon>Streptophyta</taxon>
        <taxon>Embryophyta</taxon>
        <taxon>Tracheophyta</taxon>
        <taxon>Spermatophyta</taxon>
        <taxon>Magnoliopsida</taxon>
        <taxon>eudicotyledons</taxon>
        <taxon>Gunneridae</taxon>
        <taxon>Pentapetalae</taxon>
        <taxon>asterids</taxon>
        <taxon>campanulids</taxon>
        <taxon>Escalloniales</taxon>
        <taxon>Escalloniaceae</taxon>
        <taxon>Escallonia</taxon>
    </lineage>
</organism>
<dbReference type="InterPro" id="IPR045051">
    <property type="entry name" value="SBT"/>
</dbReference>
<name>A0AA89AUR5_9ASTE</name>
<keyword evidence="5" id="KW-1185">Reference proteome</keyword>
<feature type="domain" description="Subtilisin-like protease fibronectin type-III" evidence="3">
    <location>
        <begin position="61"/>
        <end position="144"/>
    </location>
</feature>
<evidence type="ECO:0000256" key="2">
    <source>
        <dbReference type="ARBA" id="ARBA00022729"/>
    </source>
</evidence>
<dbReference type="AlphaFoldDB" id="A0AA89AUR5"/>
<dbReference type="PANTHER" id="PTHR10795">
    <property type="entry name" value="PROPROTEIN CONVERTASE SUBTILISIN/KEXIN"/>
    <property type="match status" value="1"/>
</dbReference>
<dbReference type="Gene3D" id="2.60.40.2310">
    <property type="match status" value="1"/>
</dbReference>
<dbReference type="Proteomes" id="UP001188597">
    <property type="component" value="Unassembled WGS sequence"/>
</dbReference>
<dbReference type="InterPro" id="IPR041469">
    <property type="entry name" value="Subtilisin-like_FN3"/>
</dbReference>
<comment type="similarity">
    <text evidence="1">Belongs to the peptidase S8 family.</text>
</comment>
<proteinExistence type="inferred from homology"/>
<protein>
    <recommendedName>
        <fullName evidence="3">Subtilisin-like protease fibronectin type-III domain-containing protein</fullName>
    </recommendedName>
</protein>
<comment type="caution">
    <text evidence="4">The sequence shown here is derived from an EMBL/GenBank/DDBJ whole genome shotgun (WGS) entry which is preliminary data.</text>
</comment>
<evidence type="ECO:0000256" key="1">
    <source>
        <dbReference type="ARBA" id="ARBA00011073"/>
    </source>
</evidence>
<sequence length="168" mass="18679">MMTISYIFENTDGPISDMTSGVAGIPLDSGAGHLKSNKAMDPGLLHDIEVNDYNNFVHALNYTREQLKFITRRSSFSATKALSTINVTIEPATTQFTIKYCRVKFNMAVEIDPSQNPWNDRFGNSGYLSWHEVSGKHVVTCPIVSAYASETIKHSEMLSVGSSIRIRQ</sequence>
<evidence type="ECO:0000259" key="3">
    <source>
        <dbReference type="Pfam" id="PF17766"/>
    </source>
</evidence>
<gene>
    <name evidence="4" type="ORF">RJ639_005568</name>
</gene>
<accession>A0AA89AUR5</accession>
<keyword evidence="2" id="KW-0732">Signal</keyword>
<evidence type="ECO:0000313" key="4">
    <source>
        <dbReference type="EMBL" id="KAK3015043.1"/>
    </source>
</evidence>
<reference evidence="4" key="1">
    <citation type="submission" date="2022-12" db="EMBL/GenBank/DDBJ databases">
        <title>Draft genome assemblies for two species of Escallonia (Escalloniales).</title>
        <authorList>
            <person name="Chanderbali A."/>
            <person name="Dervinis C."/>
            <person name="Anghel I."/>
            <person name="Soltis D."/>
            <person name="Soltis P."/>
            <person name="Zapata F."/>
        </authorList>
    </citation>
    <scope>NUCLEOTIDE SEQUENCE</scope>
    <source>
        <strain evidence="4">UCBG64.0493</strain>
        <tissue evidence="4">Leaf</tissue>
    </source>
</reference>
<dbReference type="EMBL" id="JAVXUP010001169">
    <property type="protein sequence ID" value="KAK3015043.1"/>
    <property type="molecule type" value="Genomic_DNA"/>
</dbReference>